<keyword evidence="5 6" id="KW-0472">Membrane</keyword>
<proteinExistence type="predicted"/>
<name>A0A125W9N3_ENTFL</name>
<evidence type="ECO:0000313" key="8">
    <source>
        <dbReference type="EMBL" id="EFM84014.1"/>
    </source>
</evidence>
<evidence type="ECO:0000256" key="4">
    <source>
        <dbReference type="ARBA" id="ARBA00022989"/>
    </source>
</evidence>
<evidence type="ECO:0000256" key="6">
    <source>
        <dbReference type="SAM" id="Phobius"/>
    </source>
</evidence>
<dbReference type="Pfam" id="PF02687">
    <property type="entry name" value="FtsX"/>
    <property type="match status" value="2"/>
</dbReference>
<dbReference type="PANTHER" id="PTHR30287:SF2">
    <property type="entry name" value="BLL1001 PROTEIN"/>
    <property type="match status" value="1"/>
</dbReference>
<gene>
    <name evidence="8" type="ORF">HMPREF9498_00359</name>
</gene>
<dbReference type="InterPro" id="IPR003838">
    <property type="entry name" value="ABC3_permease_C"/>
</dbReference>
<evidence type="ECO:0000256" key="3">
    <source>
        <dbReference type="ARBA" id="ARBA00022692"/>
    </source>
</evidence>
<dbReference type="RefSeq" id="WP_002401973.1">
    <property type="nucleotide sequence ID" value="NZ_GL454414.1"/>
</dbReference>
<feature type="transmembrane region" description="Helical" evidence="6">
    <location>
        <begin position="280"/>
        <end position="301"/>
    </location>
</feature>
<feature type="transmembrane region" description="Helical" evidence="6">
    <location>
        <begin position="206"/>
        <end position="227"/>
    </location>
</feature>
<feature type="transmembrane region" description="Helical" evidence="6">
    <location>
        <begin position="554"/>
        <end position="582"/>
    </location>
</feature>
<sequence length="635" mass="73508">MKDVRNMWIYIRENLKKNSSKFLFIILIFFVTMLLLTFSLGVIYTINYRIENELADYLLKKDFKNMKLFLQLGTGVLVGFSLFIIYNTYSIVIQGRKKEFQLLYKLGMKYKKIQQILSIESFLLSSVTAVIGLFTGIVFSRVFLSNYQDMKVEHIPIYIYLLVIVSAILFFIWCGSKNLKSMNIEVESKQKEGSTFKSQSTIKEKFLFRIKLALGIILLIVSIVSGYTTMKIILLFTGLILIFDPLIAGTLASLRFLSLRFNRLSLFVAVEENCWNIKRISSLISTLAFSVMLLVGMLTFFHSVKEAVVQKVDETYRFEHILVMNELSEVKEEKVKAYLQNLYPHATFEIALSMEIEKETNENTLILTGVSSNFKNIQVLEMEKEFNIKDFDLNNDSLNVLFPSQLAEKSKIKRNQVIDYFFDKDKSIKISPKDFYQPLDLQQVFTSKSALTEYLFGKDVKGIYNTIYLNRLSDEEIKEFTKYLSIENYNLMNIGDLKDKYKNQAIKQTEMIEAFIYALIFFSGAIILNMFILSISSRQRIYKGLLIMGMKRKALLISMLIEMSIIYILGVVLGWLFGLTFAEGGIKMMEEVIVFKPVINIPYLQVCSILVVIYLILVLGIILISRVILKEKNRK</sequence>
<evidence type="ECO:0000256" key="1">
    <source>
        <dbReference type="ARBA" id="ARBA00004651"/>
    </source>
</evidence>
<feature type="transmembrane region" description="Helical" evidence="6">
    <location>
        <begin position="514"/>
        <end position="533"/>
    </location>
</feature>
<feature type="transmembrane region" description="Helical" evidence="6">
    <location>
        <begin position="155"/>
        <end position="174"/>
    </location>
</feature>
<feature type="transmembrane region" description="Helical" evidence="6">
    <location>
        <begin position="21"/>
        <end position="48"/>
    </location>
</feature>
<feature type="transmembrane region" description="Helical" evidence="6">
    <location>
        <begin position="233"/>
        <end position="259"/>
    </location>
</feature>
<dbReference type="HOGENOM" id="CLU_452526_0_0_9"/>
<keyword evidence="3 6" id="KW-0812">Transmembrane</keyword>
<keyword evidence="2" id="KW-1003">Cell membrane</keyword>
<feature type="domain" description="ABC3 transporter permease C-terminal" evidence="7">
    <location>
        <begin position="515"/>
        <end position="628"/>
    </location>
</feature>
<organism evidence="8 9">
    <name type="scientific">Enterococcus faecalis TX4248</name>
    <dbReference type="NCBI Taxonomy" id="749495"/>
    <lineage>
        <taxon>Bacteria</taxon>
        <taxon>Bacillati</taxon>
        <taxon>Bacillota</taxon>
        <taxon>Bacilli</taxon>
        <taxon>Lactobacillales</taxon>
        <taxon>Enterococcaceae</taxon>
        <taxon>Enterococcus</taxon>
    </lineage>
</organism>
<dbReference type="PANTHER" id="PTHR30287">
    <property type="entry name" value="MEMBRANE COMPONENT OF PREDICTED ABC SUPERFAMILY METABOLITE UPTAKE TRANSPORTER"/>
    <property type="match status" value="1"/>
</dbReference>
<reference evidence="9" key="1">
    <citation type="submission" date="2010-07" db="EMBL/GenBank/DDBJ databases">
        <authorList>
            <person name="Weinstock G."/>
            <person name="Sodergren E."/>
            <person name="Clifton S."/>
            <person name="Fulton L."/>
            <person name="Fulton B."/>
            <person name="Courtney L."/>
            <person name="Fronick C."/>
            <person name="Harrison M."/>
            <person name="Strong C."/>
            <person name="Farmer C."/>
            <person name="Delahaunty K."/>
            <person name="Markovic C."/>
            <person name="Hall O."/>
            <person name="Minx P."/>
            <person name="Tomlinson C."/>
            <person name="Mitreva M."/>
            <person name="Hou S."/>
            <person name="Chen J."/>
            <person name="Wollam A."/>
            <person name="Pepin K.H."/>
            <person name="Johnson M."/>
            <person name="Bhonagiri V."/>
            <person name="Zhang X."/>
            <person name="Suruliraj S."/>
            <person name="Warren W."/>
            <person name="Chinwalla A."/>
            <person name="Mardis E.R."/>
            <person name="Wilson R.K."/>
        </authorList>
    </citation>
    <scope>NUCLEOTIDE SEQUENCE [LARGE SCALE GENOMIC DNA]</scope>
    <source>
        <strain evidence="9">TX4248</strain>
    </source>
</reference>
<feature type="transmembrane region" description="Helical" evidence="6">
    <location>
        <begin position="68"/>
        <end position="95"/>
    </location>
</feature>
<comment type="caution">
    <text evidence="8">The sequence shown here is derived from an EMBL/GenBank/DDBJ whole genome shotgun (WGS) entry which is preliminary data.</text>
</comment>
<dbReference type="Proteomes" id="UP000004846">
    <property type="component" value="Unassembled WGS sequence"/>
</dbReference>
<evidence type="ECO:0000313" key="9">
    <source>
        <dbReference type="Proteomes" id="UP000004846"/>
    </source>
</evidence>
<evidence type="ECO:0000259" key="7">
    <source>
        <dbReference type="Pfam" id="PF02687"/>
    </source>
</evidence>
<protein>
    <submittedName>
        <fullName evidence="8">Efflux ABC transporter, permease protein</fullName>
    </submittedName>
</protein>
<evidence type="ECO:0000256" key="2">
    <source>
        <dbReference type="ARBA" id="ARBA00022475"/>
    </source>
</evidence>
<feature type="transmembrane region" description="Helical" evidence="6">
    <location>
        <begin position="116"/>
        <end position="143"/>
    </location>
</feature>
<evidence type="ECO:0000256" key="5">
    <source>
        <dbReference type="ARBA" id="ARBA00023136"/>
    </source>
</evidence>
<feature type="transmembrane region" description="Helical" evidence="6">
    <location>
        <begin position="602"/>
        <end position="629"/>
    </location>
</feature>
<dbReference type="EMBL" id="AEBR01000008">
    <property type="protein sequence ID" value="EFM84014.1"/>
    <property type="molecule type" value="Genomic_DNA"/>
</dbReference>
<dbReference type="GO" id="GO:0005886">
    <property type="term" value="C:plasma membrane"/>
    <property type="evidence" value="ECO:0007669"/>
    <property type="project" value="UniProtKB-SubCell"/>
</dbReference>
<feature type="domain" description="ABC3 transporter permease C-terminal" evidence="7">
    <location>
        <begin position="76"/>
        <end position="183"/>
    </location>
</feature>
<dbReference type="InterPro" id="IPR038766">
    <property type="entry name" value="Membrane_comp_ABC_pdt"/>
</dbReference>
<dbReference type="AlphaFoldDB" id="A0A125W9N3"/>
<accession>A0A125W9N3</accession>
<keyword evidence="4 6" id="KW-1133">Transmembrane helix</keyword>
<comment type="subcellular location">
    <subcellularLocation>
        <location evidence="1">Cell membrane</location>
        <topology evidence="1">Multi-pass membrane protein</topology>
    </subcellularLocation>
</comment>